<evidence type="ECO:0000313" key="3">
    <source>
        <dbReference type="Proteomes" id="UP001226867"/>
    </source>
</evidence>
<dbReference type="Pfam" id="PF02770">
    <property type="entry name" value="Acyl-CoA_dh_M"/>
    <property type="match status" value="1"/>
</dbReference>
<name>A0ABT9S0G9_9BURK</name>
<dbReference type="Gene3D" id="2.40.110.10">
    <property type="entry name" value="Butyryl-CoA Dehydrogenase, subunit A, domain 2"/>
    <property type="match status" value="1"/>
</dbReference>
<dbReference type="InterPro" id="IPR006091">
    <property type="entry name" value="Acyl-CoA_Oxase/DH_mid-dom"/>
</dbReference>
<evidence type="ECO:0000259" key="1">
    <source>
        <dbReference type="Pfam" id="PF02770"/>
    </source>
</evidence>
<dbReference type="SUPFAM" id="SSF56645">
    <property type="entry name" value="Acyl-CoA dehydrogenase NM domain-like"/>
    <property type="match status" value="1"/>
</dbReference>
<reference evidence="2 3" key="1">
    <citation type="submission" date="2023-07" db="EMBL/GenBank/DDBJ databases">
        <title>Sorghum-associated microbial communities from plants grown in Nebraska, USA.</title>
        <authorList>
            <person name="Schachtman D."/>
        </authorList>
    </citation>
    <scope>NUCLEOTIDE SEQUENCE [LARGE SCALE GENOMIC DNA]</scope>
    <source>
        <strain evidence="2 3">DS1607</strain>
    </source>
</reference>
<feature type="domain" description="Acyl-CoA oxidase/dehydrogenase middle" evidence="1">
    <location>
        <begin position="92"/>
        <end position="162"/>
    </location>
</feature>
<dbReference type="RefSeq" id="WP_307687677.1">
    <property type="nucleotide sequence ID" value="NZ_JAUSRO010000001.1"/>
</dbReference>
<accession>A0ABT9S0G9</accession>
<keyword evidence="3" id="KW-1185">Reference proteome</keyword>
<dbReference type="EMBL" id="JAUSRO010000001">
    <property type="protein sequence ID" value="MDP9897851.1"/>
    <property type="molecule type" value="Genomic_DNA"/>
</dbReference>
<dbReference type="Proteomes" id="UP001226867">
    <property type="component" value="Unassembled WGS sequence"/>
</dbReference>
<proteinExistence type="predicted"/>
<organism evidence="2 3">
    <name type="scientific">Variovorax ginsengisoli</name>
    <dbReference type="NCBI Taxonomy" id="363844"/>
    <lineage>
        <taxon>Bacteria</taxon>
        <taxon>Pseudomonadati</taxon>
        <taxon>Pseudomonadota</taxon>
        <taxon>Betaproteobacteria</taxon>
        <taxon>Burkholderiales</taxon>
        <taxon>Comamonadaceae</taxon>
        <taxon>Variovorax</taxon>
    </lineage>
</organism>
<dbReference type="InterPro" id="IPR009100">
    <property type="entry name" value="AcylCoA_DH/oxidase_NM_dom_sf"/>
</dbReference>
<gene>
    <name evidence="2" type="ORF">J2W36_000084</name>
</gene>
<protein>
    <submittedName>
        <fullName evidence="2">Alkylation response protein AidB-like acyl-CoA dehydrogenase</fullName>
    </submittedName>
</protein>
<dbReference type="InterPro" id="IPR046373">
    <property type="entry name" value="Acyl-CoA_Oxase/DH_mid-dom_sf"/>
</dbReference>
<comment type="caution">
    <text evidence="2">The sequence shown here is derived from an EMBL/GenBank/DDBJ whole genome shotgun (WGS) entry which is preliminary data.</text>
</comment>
<sequence length="320" mass="33611">MDVGQRLAELARIGADRLPLPGHGATLARWQALAGIAAESLPLVKLFEGHTDALAICQELGHVHIPADSLWGTWCAEPPDARLALRPIPGADASAFVVQGTKGWCSGADEVTHAVVSCWDADGHPRLAIVEVDHPGVRFDTSHWQAVGMAASNSYHLHFDQVPAVPLGGPNDYVNRPGFWHGGAGIAACWYGGATGLADAVHLAAGQRADPHRLAHLGAIDVALAGAGAVLRETAAWIDAHPTADAQQRAVRARLVVESAVEQVLHHASRALGAGPLCQDPLLASAFADLPIYLRQSHAQRDLASLGTQCASTAHTPWPL</sequence>
<evidence type="ECO:0000313" key="2">
    <source>
        <dbReference type="EMBL" id="MDP9897851.1"/>
    </source>
</evidence>